<dbReference type="GO" id="GO:0140097">
    <property type="term" value="F:catalytic activity, acting on DNA"/>
    <property type="evidence" value="ECO:0007669"/>
    <property type="project" value="UniProtKB-ARBA"/>
</dbReference>
<accession>A0A497EYY7</accession>
<dbReference type="PANTHER" id="PTHR10359">
    <property type="entry name" value="A/G-SPECIFIC ADENINE GLYCOSYLASE/ENDONUCLEASE III"/>
    <property type="match status" value="1"/>
</dbReference>
<dbReference type="InterPro" id="IPR023170">
    <property type="entry name" value="HhH_base_excis_C"/>
</dbReference>
<dbReference type="InterPro" id="IPR003651">
    <property type="entry name" value="Endonuclease3_FeS-loop_motif"/>
</dbReference>
<name>A0A497EYY7_9CREN</name>
<dbReference type="GO" id="GO:0016787">
    <property type="term" value="F:hydrolase activity"/>
    <property type="evidence" value="ECO:0007669"/>
    <property type="project" value="UniProtKB-ARBA"/>
</dbReference>
<sequence length="299" mass="34085">FVSSLYVRVGPRHWIKKFGFLKGLRLMQANSLLIAEVDGHVDEEVFKEEVLLESGLWYYPDVSLVKNGKIKKVVDRLYEAYGGVRLSISPRDFNYILTSVVLSKRTSYGRFVLMWCSRIFEKLDGDLEEIAHSDLRFAGTSYQLDQLKLTLRDFLSRGLDKQVAKLSPSALRRELLRCWGIGPKVADALILFTFRSPKTIPCDTHLKTMVKRLGLYEEFVEPVKQLCIKYACNSAEADELGLDVCPNSSRCLRALLIRDLGDLAGWFQTVCYIHGGSYCKPSKPSCEKCLLSDLCRYRS</sequence>
<dbReference type="InterPro" id="IPR011257">
    <property type="entry name" value="DNA_glycosylase"/>
</dbReference>
<dbReference type="Proteomes" id="UP000272051">
    <property type="component" value="Unassembled WGS sequence"/>
</dbReference>
<evidence type="ECO:0008006" key="7">
    <source>
        <dbReference type="Google" id="ProtNLM"/>
    </source>
</evidence>
<keyword evidence="1" id="KW-0004">4Fe-4S</keyword>
<evidence type="ECO:0000313" key="5">
    <source>
        <dbReference type="EMBL" id="RLE51940.1"/>
    </source>
</evidence>
<evidence type="ECO:0000313" key="6">
    <source>
        <dbReference type="Proteomes" id="UP000272051"/>
    </source>
</evidence>
<dbReference type="GO" id="GO:0046872">
    <property type="term" value="F:metal ion binding"/>
    <property type="evidence" value="ECO:0007669"/>
    <property type="project" value="UniProtKB-KW"/>
</dbReference>
<proteinExistence type="predicted"/>
<dbReference type="Gene3D" id="1.10.340.30">
    <property type="entry name" value="Hypothetical protein, domain 2"/>
    <property type="match status" value="1"/>
</dbReference>
<dbReference type="Gene3D" id="1.10.1670.10">
    <property type="entry name" value="Helix-hairpin-Helix base-excision DNA repair enzymes (C-terminal)"/>
    <property type="match status" value="1"/>
</dbReference>
<evidence type="ECO:0000256" key="2">
    <source>
        <dbReference type="ARBA" id="ARBA00022723"/>
    </source>
</evidence>
<dbReference type="SMART" id="SM00525">
    <property type="entry name" value="FES"/>
    <property type="match status" value="1"/>
</dbReference>
<dbReference type="SUPFAM" id="SSF48150">
    <property type="entry name" value="DNA-glycosylase"/>
    <property type="match status" value="1"/>
</dbReference>
<reference evidence="5 6" key="1">
    <citation type="submission" date="2018-06" db="EMBL/GenBank/DDBJ databases">
        <title>Extensive metabolic versatility and redundancy in microbially diverse, dynamic hydrothermal sediments.</title>
        <authorList>
            <person name="Dombrowski N."/>
            <person name="Teske A."/>
            <person name="Baker B.J."/>
        </authorList>
    </citation>
    <scope>NUCLEOTIDE SEQUENCE [LARGE SCALE GENOMIC DNA]</scope>
    <source>
        <strain evidence="5">B34_G17</strain>
    </source>
</reference>
<protein>
    <recommendedName>
        <fullName evidence="7">HhH-GPD domain-containing protein</fullName>
    </recommendedName>
</protein>
<feature type="non-terminal residue" evidence="5">
    <location>
        <position position="1"/>
    </location>
</feature>
<gene>
    <name evidence="5" type="ORF">DRJ33_04895</name>
</gene>
<evidence type="ECO:0000256" key="3">
    <source>
        <dbReference type="ARBA" id="ARBA00023004"/>
    </source>
</evidence>
<dbReference type="PANTHER" id="PTHR10359:SF19">
    <property type="entry name" value="DNA REPAIR GLYCOSYLASE MJ1434-RELATED"/>
    <property type="match status" value="1"/>
</dbReference>
<dbReference type="EMBL" id="QMQX01000077">
    <property type="protein sequence ID" value="RLE51940.1"/>
    <property type="molecule type" value="Genomic_DNA"/>
</dbReference>
<dbReference type="GO" id="GO:0006281">
    <property type="term" value="P:DNA repair"/>
    <property type="evidence" value="ECO:0007669"/>
    <property type="project" value="InterPro"/>
</dbReference>
<keyword evidence="4" id="KW-0411">Iron-sulfur</keyword>
<keyword evidence="2" id="KW-0479">Metal-binding</keyword>
<comment type="caution">
    <text evidence="5">The sequence shown here is derived from an EMBL/GenBank/DDBJ whole genome shotgun (WGS) entry which is preliminary data.</text>
</comment>
<evidence type="ECO:0000256" key="4">
    <source>
        <dbReference type="ARBA" id="ARBA00023014"/>
    </source>
</evidence>
<evidence type="ECO:0000256" key="1">
    <source>
        <dbReference type="ARBA" id="ARBA00022485"/>
    </source>
</evidence>
<keyword evidence="3" id="KW-0408">Iron</keyword>
<organism evidence="5 6">
    <name type="scientific">Thermoproteota archaeon</name>
    <dbReference type="NCBI Taxonomy" id="2056631"/>
    <lineage>
        <taxon>Archaea</taxon>
        <taxon>Thermoproteota</taxon>
    </lineage>
</organism>
<dbReference type="GO" id="GO:0051539">
    <property type="term" value="F:4 iron, 4 sulfur cluster binding"/>
    <property type="evidence" value="ECO:0007669"/>
    <property type="project" value="UniProtKB-KW"/>
</dbReference>
<dbReference type="AlphaFoldDB" id="A0A497EYY7"/>